<gene>
    <name evidence="2" type="ORF">P0426G01.6</name>
</gene>
<feature type="compositionally biased region" description="Low complexity" evidence="1">
    <location>
        <begin position="410"/>
        <end position="430"/>
    </location>
</feature>
<feature type="region of interest" description="Disordered" evidence="1">
    <location>
        <begin position="389"/>
        <end position="444"/>
    </location>
</feature>
<feature type="compositionally biased region" description="Basic and acidic residues" evidence="1">
    <location>
        <begin position="69"/>
        <end position="83"/>
    </location>
</feature>
<feature type="region of interest" description="Disordered" evidence="1">
    <location>
        <begin position="18"/>
        <end position="106"/>
    </location>
</feature>
<protein>
    <recommendedName>
        <fullName evidence="4">Retrotransposon protein, putative, unclassified</fullName>
    </recommendedName>
</protein>
<evidence type="ECO:0008006" key="4">
    <source>
        <dbReference type="Google" id="ProtNLM"/>
    </source>
</evidence>
<dbReference type="EMBL" id="AC137623">
    <property type="protein sequence ID" value="AAV25642.1"/>
    <property type="molecule type" value="Genomic_DNA"/>
</dbReference>
<evidence type="ECO:0000313" key="3">
    <source>
        <dbReference type="Proteomes" id="UP000000763"/>
    </source>
</evidence>
<organism evidence="2 3">
    <name type="scientific">Oryza sativa subsp. japonica</name>
    <name type="common">Rice</name>
    <dbReference type="NCBI Taxonomy" id="39947"/>
    <lineage>
        <taxon>Eukaryota</taxon>
        <taxon>Viridiplantae</taxon>
        <taxon>Streptophyta</taxon>
        <taxon>Embryophyta</taxon>
        <taxon>Tracheophyta</taxon>
        <taxon>Spermatophyta</taxon>
        <taxon>Magnoliopsida</taxon>
        <taxon>Liliopsida</taxon>
        <taxon>Poales</taxon>
        <taxon>Poaceae</taxon>
        <taxon>BOP clade</taxon>
        <taxon>Oryzoideae</taxon>
        <taxon>Oryzeae</taxon>
        <taxon>Oryzinae</taxon>
        <taxon>Oryza</taxon>
        <taxon>Oryza sativa</taxon>
    </lineage>
</organism>
<reference evidence="3" key="1">
    <citation type="journal article" date="2005" name="Nature">
        <title>The map-based sequence of the rice genome.</title>
        <authorList>
            <consortium name="International rice genome sequencing project (IRGSP)"/>
            <person name="Matsumoto T."/>
            <person name="Wu J."/>
            <person name="Kanamori H."/>
            <person name="Katayose Y."/>
            <person name="Fujisawa M."/>
            <person name="Namiki N."/>
            <person name="Mizuno H."/>
            <person name="Yamamoto K."/>
            <person name="Antonio B.A."/>
            <person name="Baba T."/>
            <person name="Sakata K."/>
            <person name="Nagamura Y."/>
            <person name="Aoki H."/>
            <person name="Arikawa K."/>
            <person name="Arita K."/>
            <person name="Bito T."/>
            <person name="Chiden Y."/>
            <person name="Fujitsuka N."/>
            <person name="Fukunaka R."/>
            <person name="Hamada M."/>
            <person name="Harada C."/>
            <person name="Hayashi A."/>
            <person name="Hijishita S."/>
            <person name="Honda M."/>
            <person name="Hosokawa S."/>
            <person name="Ichikawa Y."/>
            <person name="Idonuma A."/>
            <person name="Iijima M."/>
            <person name="Ikeda M."/>
            <person name="Ikeno M."/>
            <person name="Ito K."/>
            <person name="Ito S."/>
            <person name="Ito T."/>
            <person name="Ito Y."/>
            <person name="Ito Y."/>
            <person name="Iwabuchi A."/>
            <person name="Kamiya K."/>
            <person name="Karasawa W."/>
            <person name="Kurita K."/>
            <person name="Katagiri S."/>
            <person name="Kikuta A."/>
            <person name="Kobayashi H."/>
            <person name="Kobayashi N."/>
            <person name="Machita K."/>
            <person name="Maehara T."/>
            <person name="Masukawa M."/>
            <person name="Mizubayashi T."/>
            <person name="Mukai Y."/>
            <person name="Nagasaki H."/>
            <person name="Nagata Y."/>
            <person name="Naito S."/>
            <person name="Nakashima M."/>
            <person name="Nakama Y."/>
            <person name="Nakamichi Y."/>
            <person name="Nakamura M."/>
            <person name="Meguro A."/>
            <person name="Negishi M."/>
            <person name="Ohta I."/>
            <person name="Ohta T."/>
            <person name="Okamoto M."/>
            <person name="Ono N."/>
            <person name="Saji S."/>
            <person name="Sakaguchi M."/>
            <person name="Sakai K."/>
            <person name="Shibata M."/>
            <person name="Shimokawa T."/>
            <person name="Song J."/>
            <person name="Takazaki Y."/>
            <person name="Terasawa K."/>
            <person name="Tsugane M."/>
            <person name="Tsuji K."/>
            <person name="Ueda S."/>
            <person name="Waki K."/>
            <person name="Yamagata H."/>
            <person name="Yamamoto M."/>
            <person name="Yamamoto S."/>
            <person name="Yamane H."/>
            <person name="Yoshiki S."/>
            <person name="Yoshihara R."/>
            <person name="Yukawa K."/>
            <person name="Zhong H."/>
            <person name="Yano M."/>
            <person name="Yuan Q."/>
            <person name="Ouyang S."/>
            <person name="Liu J."/>
            <person name="Jones K.M."/>
            <person name="Gansberger K."/>
            <person name="Moffat K."/>
            <person name="Hill J."/>
            <person name="Bera J."/>
            <person name="Fadrosh D."/>
            <person name="Jin S."/>
            <person name="Johri S."/>
            <person name="Kim M."/>
            <person name="Overton L."/>
            <person name="Reardon M."/>
            <person name="Tsitrin T."/>
            <person name="Vuong H."/>
            <person name="Weaver B."/>
            <person name="Ciecko A."/>
            <person name="Tallon L."/>
            <person name="Jackson J."/>
            <person name="Pai G."/>
            <person name="Aken S.V."/>
            <person name="Utterback T."/>
            <person name="Reidmuller S."/>
            <person name="Feldblyum T."/>
            <person name="Hsiao J."/>
            <person name="Zismann V."/>
            <person name="Iobst S."/>
            <person name="de Vazeille A.R."/>
            <person name="Buell C.R."/>
            <person name="Ying K."/>
            <person name="Li Y."/>
            <person name="Lu T."/>
            <person name="Huang Y."/>
            <person name="Zhao Q."/>
            <person name="Feng Q."/>
            <person name="Zhang L."/>
            <person name="Zhu J."/>
            <person name="Weng Q."/>
            <person name="Mu J."/>
            <person name="Lu Y."/>
            <person name="Fan D."/>
            <person name="Liu Y."/>
            <person name="Guan J."/>
            <person name="Zhang Y."/>
            <person name="Yu S."/>
            <person name="Liu X."/>
            <person name="Zhang Y."/>
            <person name="Hong G."/>
            <person name="Han B."/>
            <person name="Choisne N."/>
            <person name="Demange N."/>
            <person name="Orjeda G."/>
            <person name="Samain S."/>
            <person name="Cattolico L."/>
            <person name="Pelletier E."/>
            <person name="Couloux A."/>
            <person name="Segurens B."/>
            <person name="Wincker P."/>
            <person name="D'Hont A."/>
            <person name="Scarpelli C."/>
            <person name="Weissenbach J."/>
            <person name="Salanoubat M."/>
            <person name="Quetier F."/>
            <person name="Yu Y."/>
            <person name="Kim H.R."/>
            <person name="Rambo T."/>
            <person name="Currie J."/>
            <person name="Collura K."/>
            <person name="Luo M."/>
            <person name="Yang T."/>
            <person name="Ammiraju J.S.S."/>
            <person name="Engler F."/>
            <person name="Soderlund C."/>
            <person name="Wing R.A."/>
            <person name="Palmer L.E."/>
            <person name="de la Bastide M."/>
            <person name="Spiegel L."/>
            <person name="Nascimento L."/>
            <person name="Zutavern T."/>
            <person name="O'Shaughnessy A."/>
            <person name="Dike S."/>
            <person name="Dedhia N."/>
            <person name="Preston R."/>
            <person name="Balija V."/>
            <person name="McCombie W.R."/>
            <person name="Chow T."/>
            <person name="Chen H."/>
            <person name="Chung M."/>
            <person name="Chen C."/>
            <person name="Shaw J."/>
            <person name="Wu H."/>
            <person name="Hsiao K."/>
            <person name="Chao Y."/>
            <person name="Chu M."/>
            <person name="Cheng C."/>
            <person name="Hour A."/>
            <person name="Lee P."/>
            <person name="Lin S."/>
            <person name="Lin Y."/>
            <person name="Liou J."/>
            <person name="Liu S."/>
            <person name="Hsing Y."/>
            <person name="Raghuvanshi S."/>
            <person name="Mohanty A."/>
            <person name="Bharti A.K."/>
            <person name="Gaur A."/>
            <person name="Gupta V."/>
            <person name="Kumar D."/>
            <person name="Ravi V."/>
            <person name="Vij S."/>
            <person name="Kapur A."/>
            <person name="Khurana P."/>
            <person name="Khurana P."/>
            <person name="Khurana J.P."/>
            <person name="Tyagi A.K."/>
            <person name="Gaikwad K."/>
            <person name="Singh A."/>
            <person name="Dalal V."/>
            <person name="Srivastava S."/>
            <person name="Dixit A."/>
            <person name="Pal A.K."/>
            <person name="Ghazi I.A."/>
            <person name="Yadav M."/>
            <person name="Pandit A."/>
            <person name="Bhargava A."/>
            <person name="Sureshbabu K."/>
            <person name="Batra K."/>
            <person name="Sharma T.R."/>
            <person name="Mohapatra T."/>
            <person name="Singh N.K."/>
            <person name="Messing J."/>
            <person name="Nelson A.B."/>
            <person name="Fuks G."/>
            <person name="Kavchok S."/>
            <person name="Keizer G."/>
            <person name="Linton E."/>
            <person name="Llaca V."/>
            <person name="Song R."/>
            <person name="Tanyolac B."/>
            <person name="Young S."/>
            <person name="Ho-Il K."/>
            <person name="Hahn J.H."/>
            <person name="Sangsakoo G."/>
            <person name="Vanavichit A."/>
            <person name="de Mattos Luiz.A.T."/>
            <person name="Zimmer P.D."/>
            <person name="Malone G."/>
            <person name="Dellagostin O."/>
            <person name="de Oliveira A.C."/>
            <person name="Bevan M."/>
            <person name="Bancroft I."/>
            <person name="Minx P."/>
            <person name="Cordum H."/>
            <person name="Wilson R."/>
            <person name="Cheng Z."/>
            <person name="Jin W."/>
            <person name="Jiang J."/>
            <person name="Leong S.A."/>
            <person name="Iwama H."/>
            <person name="Gojobori T."/>
            <person name="Itoh T."/>
            <person name="Niimura Y."/>
            <person name="Fujii Y."/>
            <person name="Habara T."/>
            <person name="Sakai H."/>
            <person name="Sato Y."/>
            <person name="Wilson G."/>
            <person name="Kumar K."/>
            <person name="McCouch S."/>
            <person name="Juretic N."/>
            <person name="Hoen D."/>
            <person name="Wright S."/>
            <person name="Bruskiewich R."/>
            <person name="Bureau T."/>
            <person name="Miyao A."/>
            <person name="Hirochika H."/>
            <person name="Nishikawa T."/>
            <person name="Kadowaki K."/>
            <person name="Sugiura M."/>
            <person name="Burr B."/>
            <person name="Sasaki T."/>
        </authorList>
    </citation>
    <scope>NUCLEOTIDE SEQUENCE [LARGE SCALE GENOMIC DNA]</scope>
    <source>
        <strain evidence="3">cv. Nipponbare</strain>
    </source>
</reference>
<reference evidence="3" key="2">
    <citation type="journal article" date="2008" name="Nucleic Acids Res.">
        <title>The rice annotation project database (RAP-DB): 2008 update.</title>
        <authorList>
            <consortium name="The rice annotation project (RAP)"/>
        </authorList>
    </citation>
    <scope>GENOME REANNOTATION</scope>
    <source>
        <strain evidence="3">cv. Nipponbare</strain>
    </source>
</reference>
<dbReference type="Proteomes" id="UP000000763">
    <property type="component" value="Chromosome 5"/>
</dbReference>
<evidence type="ECO:0000256" key="1">
    <source>
        <dbReference type="SAM" id="MobiDB-lite"/>
    </source>
</evidence>
<evidence type="ECO:0000313" key="2">
    <source>
        <dbReference type="EMBL" id="AAV25642.1"/>
    </source>
</evidence>
<sequence>MAEPVLALRQRRARRHLEVGKGVGGGGQWRSSKSFGEGGRAGARAIDKPTAVSSSVNAFEAPCSSPRFGRRESEGIGRERESDGAWGSSPGDRAGPPLPVRPGALDGNLYGCRPNDLLMGRPIPTSTSAGSRRDVGTWLSADDMTSVRPVTNRSFLSTTRAVELHHPEGGVRQLRWARAGLGGGDELGSWGPLHHKVGEGLALDRMAWFKAQIEFREFDCPFHHPSSTLSVIQDLAEGIRRNHRDPMRLEIMAQLPRSYQDSVKHLLGLKVSGLSVPEGLANEVDGPLHLSAGPIFFVRGHISRALSIREATRGALGFCADDLGVRGRQARPSRSGLGAILGVRGAWHRRTSRRRAISGRRGPWAAVRLGGLSSLLSLSLRAESRRSQIARISKGKPTDNNERPLGSRLPSTPTRSAVTTVRTTATARPATRARRSEPPGLRQS</sequence>
<dbReference type="AlphaFoldDB" id="Q60DW5"/>
<accession>Q60DW5</accession>
<name>Q60DW5_ORYSJ</name>
<proteinExistence type="predicted"/>